<evidence type="ECO:0000259" key="3">
    <source>
        <dbReference type="PROSITE" id="PS50102"/>
    </source>
</evidence>
<dbReference type="InterPro" id="IPR012677">
    <property type="entry name" value="Nucleotide-bd_a/b_plait_sf"/>
</dbReference>
<dbReference type="GO" id="GO:0003723">
    <property type="term" value="F:RNA binding"/>
    <property type="evidence" value="ECO:0007669"/>
    <property type="project" value="UniProtKB-UniRule"/>
</dbReference>
<evidence type="ECO:0000256" key="2">
    <source>
        <dbReference type="PROSITE-ProRule" id="PRU00176"/>
    </source>
</evidence>
<keyword evidence="1 2" id="KW-0694">RNA-binding</keyword>
<dbReference type="PANTHER" id="PTHR13191">
    <property type="entry name" value="RIBOSOMAL RNA PROCESSING PROTEIN 7-RELATED"/>
    <property type="match status" value="1"/>
</dbReference>
<dbReference type="EMBL" id="LJIG01022892">
    <property type="protein sequence ID" value="KRT78196.1"/>
    <property type="molecule type" value="Genomic_DNA"/>
</dbReference>
<evidence type="ECO:0000313" key="5">
    <source>
        <dbReference type="Proteomes" id="UP000051574"/>
    </source>
</evidence>
<gene>
    <name evidence="4" type="ORF">AMK59_6798</name>
</gene>
<evidence type="ECO:0000256" key="1">
    <source>
        <dbReference type="ARBA" id="ARBA00022884"/>
    </source>
</evidence>
<sequence>MEGFKAIACVFSEESSAQHQLFIKEHSVRNQSPEKPAGRTLFVINVPPYATQKNLKRAFSVVGPVKYVNLHDDIKHTQEQSKRSGYKVAYIVYEKSSDLKKALTLDIIGPFSTSKHTIVLGLRKWIQEYNNGIVNRNKLSEYCTQTINKYDNDRSKAEKDKQVTTMTKDGLWLQIKAGIRVFLSGFETFLMRSYYHYNALNGSVNVKQSVLNRFYSSLDAQAVI</sequence>
<protein>
    <submittedName>
        <fullName evidence="4">RNA binding protein</fullName>
    </submittedName>
</protein>
<dbReference type="PROSITE" id="PS50102">
    <property type="entry name" value="RRM"/>
    <property type="match status" value="1"/>
</dbReference>
<evidence type="ECO:0000313" key="4">
    <source>
        <dbReference type="EMBL" id="KRT78196.1"/>
    </source>
</evidence>
<dbReference type="Gene3D" id="3.30.70.330">
    <property type="match status" value="1"/>
</dbReference>
<comment type="caution">
    <text evidence="4">The sequence shown here is derived from an EMBL/GenBank/DDBJ whole genome shotgun (WGS) entry which is preliminary data.</text>
</comment>
<name>A0A0T6ASZ3_9SCAR</name>
<dbReference type="OrthoDB" id="5390at2759"/>
<dbReference type="InterPro" id="IPR035979">
    <property type="entry name" value="RBD_domain_sf"/>
</dbReference>
<dbReference type="PANTHER" id="PTHR13191:SF0">
    <property type="entry name" value="RIBOSOMAL RNA-PROCESSING PROTEIN 7 HOMOLOG A-RELATED"/>
    <property type="match status" value="1"/>
</dbReference>
<feature type="domain" description="RRM" evidence="3">
    <location>
        <begin position="39"/>
        <end position="109"/>
    </location>
</feature>
<dbReference type="GO" id="GO:0034456">
    <property type="term" value="C:UTP-C complex"/>
    <property type="evidence" value="ECO:0007669"/>
    <property type="project" value="TreeGrafter"/>
</dbReference>
<dbReference type="InterPro" id="IPR000504">
    <property type="entry name" value="RRM_dom"/>
</dbReference>
<reference evidence="4 5" key="1">
    <citation type="submission" date="2015-09" db="EMBL/GenBank/DDBJ databases">
        <title>Draft genome of the scarab beetle Oryctes borbonicus.</title>
        <authorList>
            <person name="Meyer J.M."/>
            <person name="Markov G.V."/>
            <person name="Baskaran P."/>
            <person name="Herrmann M."/>
            <person name="Sommer R.J."/>
            <person name="Roedelsperger C."/>
        </authorList>
    </citation>
    <scope>NUCLEOTIDE SEQUENCE [LARGE SCALE GENOMIC DNA]</scope>
    <source>
        <strain evidence="4">OB123</strain>
        <tissue evidence="4">Whole animal</tissue>
    </source>
</reference>
<accession>A0A0T6ASZ3</accession>
<proteinExistence type="predicted"/>
<dbReference type="SUPFAM" id="SSF54928">
    <property type="entry name" value="RNA-binding domain, RBD"/>
    <property type="match status" value="1"/>
</dbReference>
<dbReference type="Proteomes" id="UP000051574">
    <property type="component" value="Unassembled WGS sequence"/>
</dbReference>
<dbReference type="GO" id="GO:0032545">
    <property type="term" value="C:CURI complex"/>
    <property type="evidence" value="ECO:0007669"/>
    <property type="project" value="TreeGrafter"/>
</dbReference>
<organism evidence="4 5">
    <name type="scientific">Oryctes borbonicus</name>
    <dbReference type="NCBI Taxonomy" id="1629725"/>
    <lineage>
        <taxon>Eukaryota</taxon>
        <taxon>Metazoa</taxon>
        <taxon>Ecdysozoa</taxon>
        <taxon>Arthropoda</taxon>
        <taxon>Hexapoda</taxon>
        <taxon>Insecta</taxon>
        <taxon>Pterygota</taxon>
        <taxon>Neoptera</taxon>
        <taxon>Endopterygota</taxon>
        <taxon>Coleoptera</taxon>
        <taxon>Polyphaga</taxon>
        <taxon>Scarabaeiformia</taxon>
        <taxon>Scarabaeidae</taxon>
        <taxon>Dynastinae</taxon>
        <taxon>Oryctes</taxon>
    </lineage>
</organism>
<keyword evidence="5" id="KW-1185">Reference proteome</keyword>
<dbReference type="AlphaFoldDB" id="A0A0T6ASZ3"/>
<dbReference type="Pfam" id="PF00076">
    <property type="entry name" value="RRM_1"/>
    <property type="match status" value="1"/>
</dbReference>
<dbReference type="GO" id="GO:0000028">
    <property type="term" value="P:ribosomal small subunit assembly"/>
    <property type="evidence" value="ECO:0007669"/>
    <property type="project" value="TreeGrafter"/>
</dbReference>
<dbReference type="GO" id="GO:0006364">
    <property type="term" value="P:rRNA processing"/>
    <property type="evidence" value="ECO:0007669"/>
    <property type="project" value="TreeGrafter"/>
</dbReference>
<dbReference type="InterPro" id="IPR040446">
    <property type="entry name" value="RRP7"/>
</dbReference>